<dbReference type="VEuPathDB" id="FungiDB:BO72DRAFT_98402"/>
<evidence type="ECO:0000313" key="3">
    <source>
        <dbReference type="Proteomes" id="UP000249789"/>
    </source>
</evidence>
<dbReference type="AlphaFoldDB" id="A0A8G1W2B7"/>
<name>A0A8G1W2B7_9EURO</name>
<evidence type="ECO:0000313" key="2">
    <source>
        <dbReference type="EMBL" id="RAK77884.1"/>
    </source>
</evidence>
<organism evidence="2 3">
    <name type="scientific">Aspergillus fijiensis CBS 313.89</name>
    <dbReference type="NCBI Taxonomy" id="1448319"/>
    <lineage>
        <taxon>Eukaryota</taxon>
        <taxon>Fungi</taxon>
        <taxon>Dikarya</taxon>
        <taxon>Ascomycota</taxon>
        <taxon>Pezizomycotina</taxon>
        <taxon>Eurotiomycetes</taxon>
        <taxon>Eurotiomycetidae</taxon>
        <taxon>Eurotiales</taxon>
        <taxon>Aspergillaceae</taxon>
        <taxon>Aspergillus</taxon>
    </lineage>
</organism>
<dbReference type="Proteomes" id="UP000249789">
    <property type="component" value="Unassembled WGS sequence"/>
</dbReference>
<dbReference type="GeneID" id="63868196"/>
<protein>
    <submittedName>
        <fullName evidence="2">Uncharacterized protein</fullName>
    </submittedName>
</protein>
<keyword evidence="3" id="KW-1185">Reference proteome</keyword>
<keyword evidence="1" id="KW-1133">Transmembrane helix</keyword>
<keyword evidence="1" id="KW-0472">Membrane</keyword>
<sequence>MANFPKRIIGSLIRLTHWVSTVHCRSNVRQWCVEATSKDEIGVHDGRGVVYGVLHIVLALNMLASFRGYWPRILPARRRRHLLYLKTRL</sequence>
<proteinExistence type="predicted"/>
<dbReference type="EMBL" id="KZ824640">
    <property type="protein sequence ID" value="RAK77884.1"/>
    <property type="molecule type" value="Genomic_DNA"/>
</dbReference>
<keyword evidence="1" id="KW-0812">Transmembrane</keyword>
<accession>A0A8G1W2B7</accession>
<reference evidence="2 3" key="1">
    <citation type="submission" date="2018-02" db="EMBL/GenBank/DDBJ databases">
        <title>The genomes of Aspergillus section Nigri reveals drivers in fungal speciation.</title>
        <authorList>
            <consortium name="DOE Joint Genome Institute"/>
            <person name="Vesth T.C."/>
            <person name="Nybo J."/>
            <person name="Theobald S."/>
            <person name="Brandl J."/>
            <person name="Frisvad J.C."/>
            <person name="Nielsen K.F."/>
            <person name="Lyhne E.K."/>
            <person name="Kogle M.E."/>
            <person name="Kuo A."/>
            <person name="Riley R."/>
            <person name="Clum A."/>
            <person name="Nolan M."/>
            <person name="Lipzen A."/>
            <person name="Salamov A."/>
            <person name="Henrissat B."/>
            <person name="Wiebenga A."/>
            <person name="De vries R.P."/>
            <person name="Grigoriev I.V."/>
            <person name="Mortensen U.H."/>
            <person name="Andersen M.R."/>
            <person name="Baker S.E."/>
        </authorList>
    </citation>
    <scope>NUCLEOTIDE SEQUENCE [LARGE SCALE GENOMIC DNA]</scope>
    <source>
        <strain evidence="2 3">CBS 313.89</strain>
    </source>
</reference>
<dbReference type="RefSeq" id="XP_040801894.1">
    <property type="nucleotide sequence ID" value="XM_040950861.1"/>
</dbReference>
<evidence type="ECO:0000256" key="1">
    <source>
        <dbReference type="SAM" id="Phobius"/>
    </source>
</evidence>
<feature type="transmembrane region" description="Helical" evidence="1">
    <location>
        <begin position="48"/>
        <end position="70"/>
    </location>
</feature>
<gene>
    <name evidence="2" type="ORF">BO72DRAFT_98402</name>
</gene>